<feature type="region of interest" description="Disordered" evidence="1">
    <location>
        <begin position="1"/>
        <end position="20"/>
    </location>
</feature>
<feature type="compositionally biased region" description="Polar residues" evidence="1">
    <location>
        <begin position="10"/>
        <end position="20"/>
    </location>
</feature>
<organism evidence="2 3">
    <name type="scientific">Stylosanthes scabra</name>
    <dbReference type="NCBI Taxonomy" id="79078"/>
    <lineage>
        <taxon>Eukaryota</taxon>
        <taxon>Viridiplantae</taxon>
        <taxon>Streptophyta</taxon>
        <taxon>Embryophyta</taxon>
        <taxon>Tracheophyta</taxon>
        <taxon>Spermatophyta</taxon>
        <taxon>Magnoliopsida</taxon>
        <taxon>eudicotyledons</taxon>
        <taxon>Gunneridae</taxon>
        <taxon>Pentapetalae</taxon>
        <taxon>rosids</taxon>
        <taxon>fabids</taxon>
        <taxon>Fabales</taxon>
        <taxon>Fabaceae</taxon>
        <taxon>Papilionoideae</taxon>
        <taxon>50 kb inversion clade</taxon>
        <taxon>dalbergioids sensu lato</taxon>
        <taxon>Dalbergieae</taxon>
        <taxon>Pterocarpus clade</taxon>
        <taxon>Stylosanthes</taxon>
    </lineage>
</organism>
<reference evidence="2 3" key="1">
    <citation type="journal article" date="2023" name="Plants (Basel)">
        <title>Bridging the Gap: Combining Genomics and Transcriptomics Approaches to Understand Stylosanthes scabra, an Orphan Legume from the Brazilian Caatinga.</title>
        <authorList>
            <person name="Ferreira-Neto J.R.C."/>
            <person name="da Silva M.D."/>
            <person name="Binneck E."/>
            <person name="de Melo N.F."/>
            <person name="da Silva R.H."/>
            <person name="de Melo A.L.T.M."/>
            <person name="Pandolfi V."/>
            <person name="Bustamante F.O."/>
            <person name="Brasileiro-Vidal A.C."/>
            <person name="Benko-Iseppon A.M."/>
        </authorList>
    </citation>
    <scope>NUCLEOTIDE SEQUENCE [LARGE SCALE GENOMIC DNA]</scope>
    <source>
        <tissue evidence="2">Leaves</tissue>
    </source>
</reference>
<proteinExistence type="predicted"/>
<evidence type="ECO:0000256" key="1">
    <source>
        <dbReference type="SAM" id="MobiDB-lite"/>
    </source>
</evidence>
<keyword evidence="3" id="KW-1185">Reference proteome</keyword>
<accession>A0ABU6UFJ4</accession>
<evidence type="ECO:0000313" key="2">
    <source>
        <dbReference type="EMBL" id="MED6158951.1"/>
    </source>
</evidence>
<dbReference type="Proteomes" id="UP001341840">
    <property type="component" value="Unassembled WGS sequence"/>
</dbReference>
<dbReference type="EMBL" id="JASCZI010121020">
    <property type="protein sequence ID" value="MED6158951.1"/>
    <property type="molecule type" value="Genomic_DNA"/>
</dbReference>
<sequence>MKEEKAKLNWGQSEHTHPLQSCSTLTYETHLPPSPLIIGEPCPFVTVARLRRIFLPLYTPILTKLFLWSSLPREIRACSVVAGS</sequence>
<gene>
    <name evidence="2" type="ORF">PIB30_037760</name>
</gene>
<evidence type="ECO:0000313" key="3">
    <source>
        <dbReference type="Proteomes" id="UP001341840"/>
    </source>
</evidence>
<name>A0ABU6UFJ4_9FABA</name>
<comment type="caution">
    <text evidence="2">The sequence shown here is derived from an EMBL/GenBank/DDBJ whole genome shotgun (WGS) entry which is preliminary data.</text>
</comment>
<protein>
    <submittedName>
        <fullName evidence="2">Uncharacterized protein</fullName>
    </submittedName>
</protein>